<accession>A0A844Z4P6</accession>
<gene>
    <name evidence="2" type="ORF">GRI35_05895</name>
</gene>
<feature type="transmembrane region" description="Helical" evidence="1">
    <location>
        <begin position="189"/>
        <end position="221"/>
    </location>
</feature>
<name>A0A844Z4P6_9SPHN</name>
<feature type="transmembrane region" description="Helical" evidence="1">
    <location>
        <begin position="481"/>
        <end position="503"/>
    </location>
</feature>
<keyword evidence="1" id="KW-0812">Transmembrane</keyword>
<evidence type="ECO:0000256" key="1">
    <source>
        <dbReference type="SAM" id="Phobius"/>
    </source>
</evidence>
<dbReference type="Proteomes" id="UP000460290">
    <property type="component" value="Unassembled WGS sequence"/>
</dbReference>
<keyword evidence="1" id="KW-1133">Transmembrane helix</keyword>
<dbReference type="RefSeq" id="WP_160613299.1">
    <property type="nucleotide sequence ID" value="NZ_JAUFQM010000001.1"/>
</dbReference>
<proteinExistence type="predicted"/>
<feature type="transmembrane region" description="Helical" evidence="1">
    <location>
        <begin position="427"/>
        <end position="451"/>
    </location>
</feature>
<dbReference type="AlphaFoldDB" id="A0A844Z4P6"/>
<feature type="transmembrane region" description="Helical" evidence="1">
    <location>
        <begin position="290"/>
        <end position="313"/>
    </location>
</feature>
<evidence type="ECO:0000313" key="3">
    <source>
        <dbReference type="Proteomes" id="UP000460290"/>
    </source>
</evidence>
<feature type="transmembrane region" description="Helical" evidence="1">
    <location>
        <begin position="242"/>
        <end position="270"/>
    </location>
</feature>
<dbReference type="EMBL" id="WTYZ01000001">
    <property type="protein sequence ID" value="MXO82895.1"/>
    <property type="molecule type" value="Genomic_DNA"/>
</dbReference>
<feature type="transmembrane region" description="Helical" evidence="1">
    <location>
        <begin position="98"/>
        <end position="118"/>
    </location>
</feature>
<reference evidence="2 3" key="1">
    <citation type="submission" date="2019-12" db="EMBL/GenBank/DDBJ databases">
        <title>Genomic-based taxomic classification of the family Erythrobacteraceae.</title>
        <authorList>
            <person name="Xu L."/>
        </authorList>
    </citation>
    <scope>NUCLEOTIDE SEQUENCE [LARGE SCALE GENOMIC DNA]</scope>
    <source>
        <strain evidence="2 3">KCTC 42006</strain>
    </source>
</reference>
<sequence length="571" mass="63925">MIAGGLFSLSAIFASDKIISALSPISHAYSTARFAREVKIFTSFLGYIAASNLRYIFSLILIGIVLFCASDILIFGRAQVFLENRLSVDLYFDTIFTLRAYASLLLSSMVLSALLFARSFLQNDTEKSLLLAIKSRGRMIVRTSLQGIIALSALFTIFFGYQIAFDHELIFGLLSDNLKANAGLGWKDFLTLFVVVNCWISAFFFSLTCLLISAIAMFPPLSVFLRTMFSDVNEFFSDFRSLFSFFGGAGALALSSFVASFSVTLISIYLGRLISSVANEIPTQLFFVNAMFDFFTLAITVFLFGQIAQDFIYHRGRDAKLRSLLFRQDREALTWFASVIPERDLIRFFGTKDLSEDFIVASKGIDVLPSRSDYLSQFDLSKKNETEQGAKLRVRKFALSRIIEALSSDDAKREFLDLYKNNSTTKILTIFLIDLFAASIFAILSVILSYIGTDFEKGVSESIDIFFGGILFGESFILNDVFWISHSTFIPTIIAWSIFIFLFGASKIIDPVIALVRHYFVVIFHKNDGRDDMPDEAVLISLKREDLGKFGVTIFAAVAILQSIIALSITE</sequence>
<feature type="transmembrane region" description="Helical" evidence="1">
    <location>
        <begin position="139"/>
        <end position="164"/>
    </location>
</feature>
<keyword evidence="3" id="KW-1185">Reference proteome</keyword>
<organism evidence="2 3">
    <name type="scientific">Pontixanthobacter aestiaquae</name>
    <dbReference type="NCBI Taxonomy" id="1509367"/>
    <lineage>
        <taxon>Bacteria</taxon>
        <taxon>Pseudomonadati</taxon>
        <taxon>Pseudomonadota</taxon>
        <taxon>Alphaproteobacteria</taxon>
        <taxon>Sphingomonadales</taxon>
        <taxon>Erythrobacteraceae</taxon>
        <taxon>Pontixanthobacter</taxon>
    </lineage>
</organism>
<feature type="transmembrane region" description="Helical" evidence="1">
    <location>
        <begin position="55"/>
        <end position="78"/>
    </location>
</feature>
<protein>
    <submittedName>
        <fullName evidence="2">Uncharacterized protein</fullName>
    </submittedName>
</protein>
<keyword evidence="1" id="KW-0472">Membrane</keyword>
<feature type="transmembrane region" description="Helical" evidence="1">
    <location>
        <begin position="550"/>
        <end position="569"/>
    </location>
</feature>
<evidence type="ECO:0000313" key="2">
    <source>
        <dbReference type="EMBL" id="MXO82895.1"/>
    </source>
</evidence>
<comment type="caution">
    <text evidence="2">The sequence shown here is derived from an EMBL/GenBank/DDBJ whole genome shotgun (WGS) entry which is preliminary data.</text>
</comment>